<comment type="caution">
    <text evidence="1">The sequence shown here is derived from an EMBL/GenBank/DDBJ whole genome shotgun (WGS) entry which is preliminary data.</text>
</comment>
<evidence type="ECO:0000313" key="2">
    <source>
        <dbReference type="Proteomes" id="UP000249135"/>
    </source>
</evidence>
<dbReference type="AlphaFoldDB" id="A0A2W5PZ64"/>
<dbReference type="Proteomes" id="UP000249135">
    <property type="component" value="Unassembled WGS sequence"/>
</dbReference>
<gene>
    <name evidence="1" type="ORF">DI563_18730</name>
</gene>
<name>A0A2W5PZ64_VARPD</name>
<proteinExistence type="predicted"/>
<sequence length="153" mass="15814">MTPDRFADLAQAWGARIARWPAAERDAAEQLLRRTPMLQAVLDREAALDHALDAHWVPAPDRALAAAVEASAPRPNRARVRRPWTAWWPSAGWSGAGVAGLGLAGVAAGAVAGALLVSAALDAVGPVRAASAESGWARTAFDPAGAPAEGIDE</sequence>
<organism evidence="1 2">
    <name type="scientific">Variovorax paradoxus</name>
    <dbReference type="NCBI Taxonomy" id="34073"/>
    <lineage>
        <taxon>Bacteria</taxon>
        <taxon>Pseudomonadati</taxon>
        <taxon>Pseudomonadota</taxon>
        <taxon>Betaproteobacteria</taxon>
        <taxon>Burkholderiales</taxon>
        <taxon>Comamonadaceae</taxon>
        <taxon>Variovorax</taxon>
    </lineage>
</organism>
<evidence type="ECO:0000313" key="1">
    <source>
        <dbReference type="EMBL" id="PZQ70194.1"/>
    </source>
</evidence>
<dbReference type="EMBL" id="QFPP01000277">
    <property type="protein sequence ID" value="PZQ70194.1"/>
    <property type="molecule type" value="Genomic_DNA"/>
</dbReference>
<reference evidence="1 2" key="1">
    <citation type="submission" date="2017-08" db="EMBL/GenBank/DDBJ databases">
        <title>Infants hospitalized years apart are colonized by the same room-sourced microbial strains.</title>
        <authorList>
            <person name="Brooks B."/>
            <person name="Olm M.R."/>
            <person name="Firek B.A."/>
            <person name="Baker R."/>
            <person name="Thomas B.C."/>
            <person name="Morowitz M.J."/>
            <person name="Banfield J.F."/>
        </authorList>
    </citation>
    <scope>NUCLEOTIDE SEQUENCE [LARGE SCALE GENOMIC DNA]</scope>
    <source>
        <strain evidence="1">S2_005_003_R2_41</strain>
    </source>
</reference>
<accession>A0A2W5PZ64</accession>
<protein>
    <submittedName>
        <fullName evidence="1">Uncharacterized protein</fullName>
    </submittedName>
</protein>